<dbReference type="EMBL" id="PYGD01000007">
    <property type="protein sequence ID" value="PSK90779.1"/>
    <property type="molecule type" value="Genomic_DNA"/>
</dbReference>
<keyword evidence="3" id="KW-1185">Reference proteome</keyword>
<name>A0A2P8D0N1_9BACT</name>
<dbReference type="OrthoDB" id="1039148at2"/>
<evidence type="ECO:0000256" key="1">
    <source>
        <dbReference type="SAM" id="Phobius"/>
    </source>
</evidence>
<dbReference type="Proteomes" id="UP000240572">
    <property type="component" value="Unassembled WGS sequence"/>
</dbReference>
<keyword evidence="1" id="KW-1133">Transmembrane helix</keyword>
<evidence type="ECO:0000313" key="3">
    <source>
        <dbReference type="Proteomes" id="UP000240572"/>
    </source>
</evidence>
<evidence type="ECO:0000313" key="2">
    <source>
        <dbReference type="EMBL" id="PSK90779.1"/>
    </source>
</evidence>
<feature type="transmembrane region" description="Helical" evidence="1">
    <location>
        <begin position="20"/>
        <end position="38"/>
    </location>
</feature>
<gene>
    <name evidence="2" type="ORF">B0I18_107191</name>
</gene>
<proteinExistence type="predicted"/>
<dbReference type="AlphaFoldDB" id="A0A2P8D0N1"/>
<dbReference type="NCBIfam" id="TIGR03781">
    <property type="entry name" value="Bac_Flav_CT_K"/>
    <property type="match status" value="1"/>
</dbReference>
<accession>A0A2P8D0N1</accession>
<comment type="caution">
    <text evidence="2">The sequence shown here is derived from an EMBL/GenBank/DDBJ whole genome shotgun (WGS) entry which is preliminary data.</text>
</comment>
<reference evidence="2 3" key="1">
    <citation type="submission" date="2018-03" db="EMBL/GenBank/DDBJ databases">
        <title>Genomic Encyclopedia of Type Strains, Phase III (KMG-III): the genomes of soil and plant-associated and newly described type strains.</title>
        <authorList>
            <person name="Whitman W."/>
        </authorList>
    </citation>
    <scope>NUCLEOTIDE SEQUENCE [LARGE SCALE GENOMIC DNA]</scope>
    <source>
        <strain evidence="2 3">CGMCC 1.12700</strain>
    </source>
</reference>
<organism evidence="2 3">
    <name type="scientific">Taibaiella chishuiensis</name>
    <dbReference type="NCBI Taxonomy" id="1434707"/>
    <lineage>
        <taxon>Bacteria</taxon>
        <taxon>Pseudomonadati</taxon>
        <taxon>Bacteroidota</taxon>
        <taxon>Chitinophagia</taxon>
        <taxon>Chitinophagales</taxon>
        <taxon>Chitinophagaceae</taxon>
        <taxon>Taibaiella</taxon>
    </lineage>
</organism>
<protein>
    <submittedName>
        <fullName evidence="2">Conjugative transposon TraK protein</fullName>
    </submittedName>
</protein>
<keyword evidence="1" id="KW-0812">Transmembrane</keyword>
<keyword evidence="1" id="KW-0472">Membrane</keyword>
<sequence>MFRKAKNIDSAFKHIKTFSLVLITGVTLLSGFIVHKSLDTVKTLQSKIYVLANGKALEAYSSDRKDNIPIEAKDHVKVFHQFFFTLSPDDKLIKSNINKALYLADETAKKEYDNLREQNYYSNVISGNVSQAVIVDSIVLDLNIYPHVFRFFGKQEITRPTSVVVRSLITEGVLRNVARSENNSHGFLIEKWHTIENADLTIKNR</sequence>
<dbReference type="RefSeq" id="WP_106524050.1">
    <property type="nucleotide sequence ID" value="NZ_PYGD01000007.1"/>
</dbReference>
<dbReference type="InterPro" id="IPR022276">
    <property type="entry name" value="Conjug_transposon_TraK"/>
</dbReference>